<name>A0A8X6PU29_NEPPI</name>
<evidence type="ECO:0000313" key="3">
    <source>
        <dbReference type="Proteomes" id="UP000887013"/>
    </source>
</evidence>
<dbReference type="EMBL" id="BMAW01023693">
    <property type="protein sequence ID" value="GFT84053.1"/>
    <property type="molecule type" value="Genomic_DNA"/>
</dbReference>
<evidence type="ECO:0000259" key="1">
    <source>
        <dbReference type="Pfam" id="PF14214"/>
    </source>
</evidence>
<sequence length="132" mass="15257">MYVKIESERLRFIRYNQAIGRIYPLTRYDRKNISLRDAIVGNIDGNLNPNDIGSTFILPSSYIGSPRNMQEYIQDAITYTRILEIFGYEEESLRPICFDLLWLQYPRDHGHGLATGFSSSQMTNNLSSAHCE</sequence>
<dbReference type="InterPro" id="IPR025476">
    <property type="entry name" value="Helitron_helicase-like"/>
</dbReference>
<evidence type="ECO:0000313" key="2">
    <source>
        <dbReference type="EMBL" id="GFT84053.1"/>
    </source>
</evidence>
<dbReference type="OrthoDB" id="6436357at2759"/>
<comment type="caution">
    <text evidence="2">The sequence shown here is derived from an EMBL/GenBank/DDBJ whole genome shotgun (WGS) entry which is preliminary data.</text>
</comment>
<gene>
    <name evidence="2" type="primary">evm_004144</name>
    <name evidence="2" type="ORF">NPIL_547711</name>
</gene>
<dbReference type="Pfam" id="PF14214">
    <property type="entry name" value="Helitron_like_N"/>
    <property type="match status" value="1"/>
</dbReference>
<dbReference type="AlphaFoldDB" id="A0A8X6PU29"/>
<accession>A0A8X6PU29</accession>
<reference evidence="2" key="1">
    <citation type="submission" date="2020-08" db="EMBL/GenBank/DDBJ databases">
        <title>Multicomponent nature underlies the extraordinary mechanical properties of spider dragline silk.</title>
        <authorList>
            <person name="Kono N."/>
            <person name="Nakamura H."/>
            <person name="Mori M."/>
            <person name="Yoshida Y."/>
            <person name="Ohtoshi R."/>
            <person name="Malay A.D."/>
            <person name="Moran D.A.P."/>
            <person name="Tomita M."/>
            <person name="Numata K."/>
            <person name="Arakawa K."/>
        </authorList>
    </citation>
    <scope>NUCLEOTIDE SEQUENCE</scope>
</reference>
<dbReference type="Proteomes" id="UP000887013">
    <property type="component" value="Unassembled WGS sequence"/>
</dbReference>
<keyword evidence="3" id="KW-1185">Reference proteome</keyword>
<organism evidence="2 3">
    <name type="scientific">Nephila pilipes</name>
    <name type="common">Giant wood spider</name>
    <name type="synonym">Nephila maculata</name>
    <dbReference type="NCBI Taxonomy" id="299642"/>
    <lineage>
        <taxon>Eukaryota</taxon>
        <taxon>Metazoa</taxon>
        <taxon>Ecdysozoa</taxon>
        <taxon>Arthropoda</taxon>
        <taxon>Chelicerata</taxon>
        <taxon>Arachnida</taxon>
        <taxon>Araneae</taxon>
        <taxon>Araneomorphae</taxon>
        <taxon>Entelegynae</taxon>
        <taxon>Araneoidea</taxon>
        <taxon>Nephilidae</taxon>
        <taxon>Nephila</taxon>
    </lineage>
</organism>
<protein>
    <submittedName>
        <fullName evidence="2">Helitron_like_N domain-containing protein</fullName>
    </submittedName>
</protein>
<proteinExistence type="predicted"/>
<feature type="domain" description="Helitron helicase-like" evidence="1">
    <location>
        <begin position="1"/>
        <end position="82"/>
    </location>
</feature>